<dbReference type="Proteomes" id="UP000494165">
    <property type="component" value="Unassembled WGS sequence"/>
</dbReference>
<keyword evidence="1 2" id="KW-0193">Cuticle</keyword>
<evidence type="ECO:0000313" key="5">
    <source>
        <dbReference type="Proteomes" id="UP000494165"/>
    </source>
</evidence>
<dbReference type="OrthoDB" id="10071059at2759"/>
<dbReference type="InterPro" id="IPR031311">
    <property type="entry name" value="CHIT_BIND_RR_consensus"/>
</dbReference>
<comment type="caution">
    <text evidence="4">The sequence shown here is derived from an EMBL/GenBank/DDBJ whole genome shotgun (WGS) entry which is preliminary data.</text>
</comment>
<accession>A0A8S1CTV3</accession>
<dbReference type="PROSITE" id="PS51155">
    <property type="entry name" value="CHIT_BIND_RR_2"/>
    <property type="match status" value="1"/>
</dbReference>
<dbReference type="AlphaFoldDB" id="A0A8S1CTV3"/>
<feature type="signal peptide" evidence="3">
    <location>
        <begin position="1"/>
        <end position="20"/>
    </location>
</feature>
<evidence type="ECO:0000256" key="2">
    <source>
        <dbReference type="PROSITE-ProRule" id="PRU00497"/>
    </source>
</evidence>
<dbReference type="GO" id="GO:0042302">
    <property type="term" value="F:structural constituent of cuticle"/>
    <property type="evidence" value="ECO:0007669"/>
    <property type="project" value="UniProtKB-UniRule"/>
</dbReference>
<dbReference type="PRINTS" id="PR00947">
    <property type="entry name" value="CUTICLE"/>
</dbReference>
<dbReference type="InterPro" id="IPR000618">
    <property type="entry name" value="Insect_cuticle"/>
</dbReference>
<evidence type="ECO:0000313" key="4">
    <source>
        <dbReference type="EMBL" id="CAB3371599.1"/>
    </source>
</evidence>
<keyword evidence="3" id="KW-0732">Signal</keyword>
<evidence type="ECO:0008006" key="6">
    <source>
        <dbReference type="Google" id="ProtNLM"/>
    </source>
</evidence>
<feature type="chain" id="PRO_5035778455" description="Larval cuticle protein A2B" evidence="3">
    <location>
        <begin position="21"/>
        <end position="182"/>
    </location>
</feature>
<protein>
    <recommendedName>
        <fullName evidence="6">Larval cuticle protein A2B</fullName>
    </recommendedName>
</protein>
<name>A0A8S1CTV3_9INSE</name>
<evidence type="ECO:0000256" key="3">
    <source>
        <dbReference type="SAM" id="SignalP"/>
    </source>
</evidence>
<dbReference type="PROSITE" id="PS00233">
    <property type="entry name" value="CHIT_BIND_RR_1"/>
    <property type="match status" value="1"/>
</dbReference>
<evidence type="ECO:0000256" key="1">
    <source>
        <dbReference type="ARBA" id="ARBA00022460"/>
    </source>
</evidence>
<dbReference type="GO" id="GO:0031012">
    <property type="term" value="C:extracellular matrix"/>
    <property type="evidence" value="ECO:0007669"/>
    <property type="project" value="TreeGrafter"/>
</dbReference>
<proteinExistence type="predicted"/>
<gene>
    <name evidence="4" type="ORF">CLODIP_2_CD01621</name>
</gene>
<dbReference type="InterPro" id="IPR051217">
    <property type="entry name" value="Insect_Cuticle_Struc_Prot"/>
</dbReference>
<sequence length="182" mass="18359">MARISALLAVFGTLIASISTAVVPAALPLTAAAPVAYNAAPLVAGGGRRPRPVACSCARRRGSGAPLSPPGCRPVAAVAPVAYSAPVVAARTAEDVDANPQYTFAYSVQDGITGDSKAQEESRDGDVVRGSYSLIEPDGVRRTVSYYADSINGFNAVVQRDVPVVAAAAPVAVAPAKVVAAV</sequence>
<dbReference type="EMBL" id="CADEPI010000063">
    <property type="protein sequence ID" value="CAB3371599.1"/>
    <property type="molecule type" value="Genomic_DNA"/>
</dbReference>
<dbReference type="Pfam" id="PF00379">
    <property type="entry name" value="Chitin_bind_4"/>
    <property type="match status" value="1"/>
</dbReference>
<dbReference type="PANTHER" id="PTHR12236:SF86">
    <property type="entry name" value="CCP84AC-RELATED"/>
    <property type="match status" value="1"/>
</dbReference>
<dbReference type="GO" id="GO:0005615">
    <property type="term" value="C:extracellular space"/>
    <property type="evidence" value="ECO:0007669"/>
    <property type="project" value="TreeGrafter"/>
</dbReference>
<organism evidence="4 5">
    <name type="scientific">Cloeon dipterum</name>
    <dbReference type="NCBI Taxonomy" id="197152"/>
    <lineage>
        <taxon>Eukaryota</taxon>
        <taxon>Metazoa</taxon>
        <taxon>Ecdysozoa</taxon>
        <taxon>Arthropoda</taxon>
        <taxon>Hexapoda</taxon>
        <taxon>Insecta</taxon>
        <taxon>Pterygota</taxon>
        <taxon>Palaeoptera</taxon>
        <taxon>Ephemeroptera</taxon>
        <taxon>Pisciforma</taxon>
        <taxon>Baetidae</taxon>
        <taxon>Cloeon</taxon>
    </lineage>
</organism>
<keyword evidence="5" id="KW-1185">Reference proteome</keyword>
<dbReference type="PANTHER" id="PTHR12236">
    <property type="entry name" value="STRUCTURAL CONTITUENT OF CUTICLE"/>
    <property type="match status" value="1"/>
</dbReference>
<reference evidence="4 5" key="1">
    <citation type="submission" date="2020-04" db="EMBL/GenBank/DDBJ databases">
        <authorList>
            <person name="Alioto T."/>
            <person name="Alioto T."/>
            <person name="Gomez Garrido J."/>
        </authorList>
    </citation>
    <scope>NUCLEOTIDE SEQUENCE [LARGE SCALE GENOMIC DNA]</scope>
</reference>